<proteinExistence type="predicted"/>
<dbReference type="Gene3D" id="3.10.620.30">
    <property type="match status" value="1"/>
</dbReference>
<feature type="domain" description="Transglutaminase-like" evidence="1">
    <location>
        <begin position="185"/>
        <end position="249"/>
    </location>
</feature>
<keyword evidence="3" id="KW-1185">Reference proteome</keyword>
<reference evidence="2 3" key="1">
    <citation type="journal article" date="2015" name="Infect. Genet. Evol.">
        <title>Genomic sequences of six botulinum neurotoxin-producing strains representing three clostridial species illustrate the mobility and diversity of botulinum neurotoxin genes.</title>
        <authorList>
            <person name="Smith T.J."/>
            <person name="Hill K.K."/>
            <person name="Xie G."/>
            <person name="Foley B.T."/>
            <person name="Williamson C.H."/>
            <person name="Foster J.T."/>
            <person name="Johnson S.L."/>
            <person name="Chertkov O."/>
            <person name="Teshima H."/>
            <person name="Gibbons H.S."/>
            <person name="Johnsky L.A."/>
            <person name="Karavis M.A."/>
            <person name="Smith L.A."/>
        </authorList>
    </citation>
    <scope>NUCLEOTIDE SEQUENCE [LARGE SCALE GENOMIC DNA]</scope>
    <source>
        <strain evidence="2 3">CDC 2741</strain>
    </source>
</reference>
<dbReference type="InterPro" id="IPR038765">
    <property type="entry name" value="Papain-like_cys_pep_sf"/>
</dbReference>
<evidence type="ECO:0000313" key="3">
    <source>
        <dbReference type="Proteomes" id="UP000031366"/>
    </source>
</evidence>
<dbReference type="InterPro" id="IPR002931">
    <property type="entry name" value="Transglutaminase-like"/>
</dbReference>
<dbReference type="SMART" id="SM00460">
    <property type="entry name" value="TGc"/>
    <property type="match status" value="1"/>
</dbReference>
<dbReference type="EMBL" id="AYSO01000020">
    <property type="protein sequence ID" value="KIE45094.1"/>
    <property type="molecule type" value="Genomic_DNA"/>
</dbReference>
<evidence type="ECO:0000313" key="2">
    <source>
        <dbReference type="EMBL" id="KIE45094.1"/>
    </source>
</evidence>
<dbReference type="Proteomes" id="UP000031366">
    <property type="component" value="Unassembled WGS sequence"/>
</dbReference>
<dbReference type="InterPro" id="IPR052557">
    <property type="entry name" value="CAP/Cytokinesis_protein"/>
</dbReference>
<protein>
    <submittedName>
        <fullName evidence="2">Transglutaminase-like superfamily protein</fullName>
    </submittedName>
</protein>
<dbReference type="PANTHER" id="PTHR46333">
    <property type="entry name" value="CYTOKINESIS PROTEIN 3"/>
    <property type="match status" value="1"/>
</dbReference>
<dbReference type="GO" id="GO:0005737">
    <property type="term" value="C:cytoplasm"/>
    <property type="evidence" value="ECO:0007669"/>
    <property type="project" value="TreeGrafter"/>
</dbReference>
<name>A0A0C1TWL1_9CLOT</name>
<sequence length="290" mass="33674">MKKFSGKLFEIIVIVLFLLIGAKTFRVLDATIELAGETSVEAENYSEYCNIVKQSINNYDSSIIIKIKDFDKETYDVDSMNNILKANELETLNSSVKRYTITKYDILNTFLKIDFRYVDSVEELKRKEKLVSEKVQEIVKNTITNEMGEYEKEKALYDYLVNNCEYDMDTFNSGVWDKNNDEYSALINGLSMCKGYAQAMNRLLKAANIESKIVIGDIIDAEEPDKEKLGHAWNIVKINGKNYHIDATWDSTYTHMYNETSDYFFNLSDEEIESTRTWERKSYPVCNTLQ</sequence>
<gene>
    <name evidence="2" type="ORF">U732_278</name>
</gene>
<evidence type="ECO:0000259" key="1">
    <source>
        <dbReference type="SMART" id="SM00460"/>
    </source>
</evidence>
<accession>A0A0C1TWL1</accession>
<organism evidence="2 3">
    <name type="scientific">Clostridium argentinense CDC 2741</name>
    <dbReference type="NCBI Taxonomy" id="1418104"/>
    <lineage>
        <taxon>Bacteria</taxon>
        <taxon>Bacillati</taxon>
        <taxon>Bacillota</taxon>
        <taxon>Clostridia</taxon>
        <taxon>Eubacteriales</taxon>
        <taxon>Clostridiaceae</taxon>
        <taxon>Clostridium</taxon>
    </lineage>
</organism>
<dbReference type="SUPFAM" id="SSF54001">
    <property type="entry name" value="Cysteine proteinases"/>
    <property type="match status" value="1"/>
</dbReference>
<dbReference type="AlphaFoldDB" id="A0A0C1TWL1"/>
<comment type="caution">
    <text evidence="2">The sequence shown here is derived from an EMBL/GenBank/DDBJ whole genome shotgun (WGS) entry which is preliminary data.</text>
</comment>
<dbReference type="RefSeq" id="WP_039636024.1">
    <property type="nucleotide sequence ID" value="NZ_AYSO01000020.1"/>
</dbReference>
<dbReference type="PANTHER" id="PTHR46333:SF2">
    <property type="entry name" value="CYTOKINESIS PROTEIN 3"/>
    <property type="match status" value="1"/>
</dbReference>
<dbReference type="Pfam" id="PF01841">
    <property type="entry name" value="Transglut_core"/>
    <property type="match status" value="1"/>
</dbReference>
<dbReference type="OrthoDB" id="9788327at2"/>